<sequence>MHSPSLLPLFLCDACRRTTGLLCTSSYIPLKQSTQSSPDINGLVLSNTLGLWLRAAGSVERVVHISSLAQGNWRVRAKIHSSERKYRKQRISDGVHNASVFSQRGRQKQLWSASARRSSSLERNRTLHMFYRSYPHCFQQSLQTGCDTIYQTMIRRSAQSLRPPQPNLSGKLRGQRRQVFHNLPGSTTSHLATSSWSDIFGSRPFLYLALNSSSSNYSQWRKVMAVQQRDKMSYRPLCLQLRLAGIWLPDSQLGIHFTASYLQKIERLELLR</sequence>
<accession>C0NVA7</accession>
<evidence type="ECO:0000313" key="2">
    <source>
        <dbReference type="Proteomes" id="UP000001631"/>
    </source>
</evidence>
<dbReference type="EMBL" id="GG663373">
    <property type="protein sequence ID" value="EEH04446.1"/>
    <property type="molecule type" value="Genomic_DNA"/>
</dbReference>
<name>C0NVA7_AJECG</name>
<proteinExistence type="predicted"/>
<dbReference type="STRING" id="447093.C0NVA7"/>
<dbReference type="HOGENOM" id="CLU_1179921_0_0_1"/>
<gene>
    <name evidence="1" type="ORF">HCBG_07087</name>
</gene>
<organism evidence="1 2">
    <name type="scientific">Ajellomyces capsulatus (strain G186AR / H82 / ATCC MYA-2454 / RMSCC 2432)</name>
    <name type="common">Darling's disease fungus</name>
    <name type="synonym">Histoplasma capsulatum</name>
    <dbReference type="NCBI Taxonomy" id="447093"/>
    <lineage>
        <taxon>Eukaryota</taxon>
        <taxon>Fungi</taxon>
        <taxon>Dikarya</taxon>
        <taxon>Ascomycota</taxon>
        <taxon>Pezizomycotina</taxon>
        <taxon>Eurotiomycetes</taxon>
        <taxon>Eurotiomycetidae</taxon>
        <taxon>Onygenales</taxon>
        <taxon>Ajellomycetaceae</taxon>
        <taxon>Histoplasma</taxon>
    </lineage>
</organism>
<evidence type="ECO:0000313" key="1">
    <source>
        <dbReference type="EMBL" id="EEH04446.1"/>
    </source>
</evidence>
<dbReference type="Proteomes" id="UP000001631">
    <property type="component" value="Unassembled WGS sequence"/>
</dbReference>
<dbReference type="RefSeq" id="XP_045284927.1">
    <property type="nucleotide sequence ID" value="XM_045434136.1"/>
</dbReference>
<dbReference type="AlphaFoldDB" id="C0NVA7"/>
<keyword evidence="2" id="KW-1185">Reference proteome</keyword>
<protein>
    <submittedName>
        <fullName evidence="1">DUF636 domain-containing protein</fullName>
    </submittedName>
</protein>
<dbReference type="VEuPathDB" id="FungiDB:I7I50_09360"/>
<reference evidence="1" key="1">
    <citation type="submission" date="2009-02" db="EMBL/GenBank/DDBJ databases">
        <title>The Genome Sequence of Ajellomyces capsulatus strain G186AR.</title>
        <authorList>
            <consortium name="The Broad Institute Genome Sequencing Platform"/>
            <person name="Champion M."/>
            <person name="Cuomo C."/>
            <person name="Ma L.-J."/>
            <person name="Henn M.R."/>
            <person name="Sil A."/>
            <person name="Goldman B."/>
            <person name="Young S.K."/>
            <person name="Kodira C.D."/>
            <person name="Zeng Q."/>
            <person name="Koehrsen M."/>
            <person name="Alvarado L."/>
            <person name="Berlin A."/>
            <person name="Borenstein D."/>
            <person name="Chen Z."/>
            <person name="Engels R."/>
            <person name="Freedman E."/>
            <person name="Gellesch M."/>
            <person name="Goldberg J."/>
            <person name="Griggs A."/>
            <person name="Gujja S."/>
            <person name="Heiman D."/>
            <person name="Hepburn T."/>
            <person name="Howarth C."/>
            <person name="Jen D."/>
            <person name="Larson L."/>
            <person name="Lewis B."/>
            <person name="Mehta T."/>
            <person name="Park D."/>
            <person name="Pearson M."/>
            <person name="Roberts A."/>
            <person name="Saif S."/>
            <person name="Shea T."/>
            <person name="Shenoy N."/>
            <person name="Sisk P."/>
            <person name="Stolte C."/>
            <person name="Sykes S."/>
            <person name="Walk T."/>
            <person name="White J."/>
            <person name="Yandava C."/>
            <person name="Klein B."/>
            <person name="McEwen J.G."/>
            <person name="Puccia R."/>
            <person name="Goldman G.H."/>
            <person name="Felipe M.S."/>
            <person name="Nino-Vega G."/>
            <person name="San-Blas G."/>
            <person name="Taylor J."/>
            <person name="Mendoza L."/>
            <person name="Galagan J."/>
            <person name="Nusbaum C."/>
            <person name="Birren B."/>
        </authorList>
    </citation>
    <scope>NUCLEOTIDE SEQUENCE</scope>
    <source>
        <strain evidence="1">G186AR</strain>
    </source>
</reference>
<dbReference type="GeneID" id="69040103"/>
<dbReference type="InParanoid" id="C0NVA7"/>